<gene>
    <name evidence="1" type="ORF">RRF57_002578</name>
</gene>
<comment type="caution">
    <text evidence="1">The sequence shown here is derived from an EMBL/GenBank/DDBJ whole genome shotgun (WGS) entry which is preliminary data.</text>
</comment>
<evidence type="ECO:0000313" key="2">
    <source>
        <dbReference type="Proteomes" id="UP001305414"/>
    </source>
</evidence>
<organism evidence="1 2">
    <name type="scientific">Xylaria bambusicola</name>
    <dbReference type="NCBI Taxonomy" id="326684"/>
    <lineage>
        <taxon>Eukaryota</taxon>
        <taxon>Fungi</taxon>
        <taxon>Dikarya</taxon>
        <taxon>Ascomycota</taxon>
        <taxon>Pezizomycotina</taxon>
        <taxon>Sordariomycetes</taxon>
        <taxon>Xylariomycetidae</taxon>
        <taxon>Xylariales</taxon>
        <taxon>Xylariaceae</taxon>
        <taxon>Xylaria</taxon>
    </lineage>
</organism>
<reference evidence="1 2" key="1">
    <citation type="submission" date="2023-10" db="EMBL/GenBank/DDBJ databases">
        <title>Draft genome sequence of Xylaria bambusicola isolate GMP-LS, the root and basal stem rot pathogen of sugarcane in Indonesia.</title>
        <authorList>
            <person name="Selvaraj P."/>
            <person name="Muralishankar V."/>
            <person name="Muruganantham S."/>
            <person name="Sp S."/>
            <person name="Haryani S."/>
            <person name="Lau K.J.X."/>
            <person name="Naqvi N.I."/>
        </authorList>
    </citation>
    <scope>NUCLEOTIDE SEQUENCE [LARGE SCALE GENOMIC DNA]</scope>
    <source>
        <strain evidence="1">GMP-LS</strain>
    </source>
</reference>
<proteinExistence type="predicted"/>
<evidence type="ECO:0000313" key="1">
    <source>
        <dbReference type="EMBL" id="KAK5626863.1"/>
    </source>
</evidence>
<dbReference type="Proteomes" id="UP001305414">
    <property type="component" value="Unassembled WGS sequence"/>
</dbReference>
<accession>A0AAN7UDV0</accession>
<name>A0AAN7UDV0_9PEZI</name>
<keyword evidence="2" id="KW-1185">Reference proteome</keyword>
<dbReference type="AlphaFoldDB" id="A0AAN7UDV0"/>
<dbReference type="EMBL" id="JAWHQM010000004">
    <property type="protein sequence ID" value="KAK5626863.1"/>
    <property type="molecule type" value="Genomic_DNA"/>
</dbReference>
<sequence length="76" mass="9087">MDSKKAVQDPIQDWWSQFVFSSRLLFKVQRQRTYYDQAKHRYMYSRTLNSPTISRREKKGLDYSASVRLGSSETEC</sequence>
<protein>
    <submittedName>
        <fullName evidence="1">Uncharacterized protein</fullName>
    </submittedName>
</protein>